<dbReference type="InterPro" id="IPR001164">
    <property type="entry name" value="ArfGAP_dom"/>
</dbReference>
<dbReference type="VEuPathDB" id="VectorBase:GMOY003953"/>
<evidence type="ECO:0000259" key="3">
    <source>
        <dbReference type="PROSITE" id="PS50115"/>
    </source>
</evidence>
<name>A0A1B0FJC2_GLOMM</name>
<proteinExistence type="predicted"/>
<dbReference type="SMART" id="SM00105">
    <property type="entry name" value="ArfGap"/>
    <property type="match status" value="1"/>
</dbReference>
<dbReference type="AlphaFoldDB" id="A0A1B0FJC2"/>
<dbReference type="InterPro" id="IPR038508">
    <property type="entry name" value="ArfGAP_dom_sf"/>
</dbReference>
<organism evidence="4 5">
    <name type="scientific">Glossina morsitans morsitans</name>
    <name type="common">Savannah tsetse fly</name>
    <dbReference type="NCBI Taxonomy" id="37546"/>
    <lineage>
        <taxon>Eukaryota</taxon>
        <taxon>Metazoa</taxon>
        <taxon>Ecdysozoa</taxon>
        <taxon>Arthropoda</taxon>
        <taxon>Hexapoda</taxon>
        <taxon>Insecta</taxon>
        <taxon>Pterygota</taxon>
        <taxon>Neoptera</taxon>
        <taxon>Endopterygota</taxon>
        <taxon>Diptera</taxon>
        <taxon>Brachycera</taxon>
        <taxon>Muscomorpha</taxon>
        <taxon>Hippoboscoidea</taxon>
        <taxon>Glossinidae</taxon>
        <taxon>Glossina</taxon>
    </lineage>
</organism>
<accession>A0A1B0FJC2</accession>
<feature type="domain" description="Arf-GAP" evidence="3">
    <location>
        <begin position="10"/>
        <end position="136"/>
    </location>
</feature>
<evidence type="ECO:0000256" key="2">
    <source>
        <dbReference type="PROSITE-ProRule" id="PRU00288"/>
    </source>
</evidence>
<dbReference type="PROSITE" id="PS50115">
    <property type="entry name" value="ARFGAP"/>
    <property type="match status" value="1"/>
</dbReference>
<evidence type="ECO:0000256" key="1">
    <source>
        <dbReference type="ARBA" id="ARBA00022771"/>
    </source>
</evidence>
<dbReference type="PhylomeDB" id="A0A1B0FJC2"/>
<dbReference type="PRINTS" id="PR00405">
    <property type="entry name" value="REVINTRACTNG"/>
</dbReference>
<keyword evidence="1 2" id="KW-0479">Metal-binding</keyword>
<sequence length="230" mass="25245">MKPATTSELASMVTIRTRLPCNGFCVDCDAPNPEWASLHLDVLTCIECSDIHRNLGSHIFKVRLLDLDDWPTSRLRVMVAIGNSLANSAWESNTRQRQKPQPNSSREEKAAWIRSKYGLKEFLALSGGLTKATPEQQLIEALIRSDMKSNVLVVVNAMADVTNASVSPRDVKTPTLVACAIGNLAIAQLLMWDGANVKHFLGSAEAAQSWSTTKSLKAAALRSCVQRHIY</sequence>
<dbReference type="GO" id="GO:0005096">
    <property type="term" value="F:GTPase activator activity"/>
    <property type="evidence" value="ECO:0007669"/>
    <property type="project" value="InterPro"/>
</dbReference>
<dbReference type="GO" id="GO:0008270">
    <property type="term" value="F:zinc ion binding"/>
    <property type="evidence" value="ECO:0007669"/>
    <property type="project" value="UniProtKB-KW"/>
</dbReference>
<dbReference type="InterPro" id="IPR051282">
    <property type="entry name" value="Arf-GAP_GTPase_ANK_PH"/>
</dbReference>
<dbReference type="PANTHER" id="PTHR45819">
    <property type="entry name" value="CENTAURIN-GAMMA-1A"/>
    <property type="match status" value="1"/>
</dbReference>
<protein>
    <recommendedName>
        <fullName evidence="3">Arf-GAP domain-containing protein</fullName>
    </recommendedName>
</protein>
<evidence type="ECO:0000313" key="5">
    <source>
        <dbReference type="Proteomes" id="UP000092444"/>
    </source>
</evidence>
<dbReference type="EnsemblMetazoa" id="GMOY003953-RA">
    <property type="protein sequence ID" value="GMOY003953-PA"/>
    <property type="gene ID" value="GMOY003953"/>
</dbReference>
<keyword evidence="5" id="KW-1185">Reference proteome</keyword>
<dbReference type="SUPFAM" id="SSF57863">
    <property type="entry name" value="ArfGap/RecO-like zinc finger"/>
    <property type="match status" value="1"/>
</dbReference>
<dbReference type="Pfam" id="PF01412">
    <property type="entry name" value="ArfGap"/>
    <property type="match status" value="1"/>
</dbReference>
<dbReference type="PANTHER" id="PTHR45819:SF5">
    <property type="entry name" value="CENTAURIN-GAMMA-1A"/>
    <property type="match status" value="1"/>
</dbReference>
<dbReference type="Proteomes" id="UP000092444">
    <property type="component" value="Unassembled WGS sequence"/>
</dbReference>
<dbReference type="InterPro" id="IPR037278">
    <property type="entry name" value="ARFGAP/RecO"/>
</dbReference>
<evidence type="ECO:0000313" key="4">
    <source>
        <dbReference type="EnsemblMetazoa" id="GMOY003953-PA"/>
    </source>
</evidence>
<dbReference type="EMBL" id="CCAG010020116">
    <property type="status" value="NOT_ANNOTATED_CDS"/>
    <property type="molecule type" value="Genomic_DNA"/>
</dbReference>
<dbReference type="GO" id="GO:0003924">
    <property type="term" value="F:GTPase activity"/>
    <property type="evidence" value="ECO:0007669"/>
    <property type="project" value="TreeGrafter"/>
</dbReference>
<dbReference type="STRING" id="37546.A0A1B0FJC2"/>
<reference evidence="4" key="1">
    <citation type="submission" date="2020-05" db="UniProtKB">
        <authorList>
            <consortium name="EnsemblMetazoa"/>
        </authorList>
    </citation>
    <scope>IDENTIFICATION</scope>
    <source>
        <strain evidence="4">Yale</strain>
    </source>
</reference>
<keyword evidence="1 2" id="KW-0862">Zinc</keyword>
<dbReference type="Gene3D" id="1.10.220.150">
    <property type="entry name" value="Arf GTPase activating protein"/>
    <property type="match status" value="1"/>
</dbReference>
<keyword evidence="1 2" id="KW-0863">Zinc-finger</keyword>